<dbReference type="OrthoDB" id="536211at2759"/>
<dbReference type="Proteomes" id="UP000078544">
    <property type="component" value="Unassembled WGS sequence"/>
</dbReference>
<dbReference type="SUPFAM" id="SSF55486">
    <property type="entry name" value="Metalloproteases ('zincins'), catalytic domain"/>
    <property type="match status" value="1"/>
</dbReference>
<gene>
    <name evidence="12" type="ORF">AAL_02678</name>
</gene>
<dbReference type="EMBL" id="AZGY01000004">
    <property type="protein sequence ID" value="KZZ99127.1"/>
    <property type="molecule type" value="Genomic_DNA"/>
</dbReference>
<evidence type="ECO:0000256" key="1">
    <source>
        <dbReference type="ARBA" id="ARBA00003174"/>
    </source>
</evidence>
<evidence type="ECO:0000256" key="10">
    <source>
        <dbReference type="SAM" id="SignalP"/>
    </source>
</evidence>
<dbReference type="InterPro" id="IPR008754">
    <property type="entry name" value="Peptidase_M43"/>
</dbReference>
<feature type="domain" description="Peptidase M43 pregnancy-associated plasma-A" evidence="11">
    <location>
        <begin position="148"/>
        <end position="238"/>
    </location>
</feature>
<feature type="signal peptide" evidence="10">
    <location>
        <begin position="1"/>
        <end position="24"/>
    </location>
</feature>
<dbReference type="PANTHER" id="PTHR47466:SF1">
    <property type="entry name" value="METALLOPROTEASE MEP1 (AFU_ORTHOLOGUE AFUA_1G07730)-RELATED"/>
    <property type="match status" value="1"/>
</dbReference>
<evidence type="ECO:0000259" key="11">
    <source>
        <dbReference type="Pfam" id="PF05572"/>
    </source>
</evidence>
<comment type="similarity">
    <text evidence="2">Belongs to the peptidase M43B family.</text>
</comment>
<accession>A0A168ETB7</accession>
<dbReference type="Pfam" id="PF05572">
    <property type="entry name" value="Peptidase_M43"/>
    <property type="match status" value="1"/>
</dbReference>
<keyword evidence="6" id="KW-0378">Hydrolase</keyword>
<keyword evidence="5 10" id="KW-0732">Signal</keyword>
<dbReference type="AlphaFoldDB" id="A0A168ETB7"/>
<sequence length="248" mass="27446">MWHRAPAFIAGLLATTAMLPAAAASETETGEEADTKRPPLGQDDIIREQIDFLNNEFRNYSFAFHLKGTKRIANRDWAAGRDNVTMVRSIQKDAYNTLNVFFLDTLPDPRHAGVCSLPVPADIRKVLPWDACLVRAGTVPGGRDQGINSGKVLVHEAGHWLGLLHPFDSFDPDTPPCDGIGDAVDDTPAAGEMWFECKPHDSCPDQPGMDPIHNHMSYTPEDCRHEFTPGQTALMHEAWRQLRTPGPK</sequence>
<evidence type="ECO:0000313" key="12">
    <source>
        <dbReference type="EMBL" id="KZZ99127.1"/>
    </source>
</evidence>
<dbReference type="GO" id="GO:0006508">
    <property type="term" value="P:proteolysis"/>
    <property type="evidence" value="ECO:0007669"/>
    <property type="project" value="UniProtKB-KW"/>
</dbReference>
<evidence type="ECO:0000256" key="2">
    <source>
        <dbReference type="ARBA" id="ARBA00008721"/>
    </source>
</evidence>
<feature type="chain" id="PRO_5007896666" evidence="10">
    <location>
        <begin position="25"/>
        <end position="248"/>
    </location>
</feature>
<dbReference type="GO" id="GO:0046872">
    <property type="term" value="F:metal ion binding"/>
    <property type="evidence" value="ECO:0007669"/>
    <property type="project" value="UniProtKB-KW"/>
</dbReference>
<dbReference type="InterPro" id="IPR024079">
    <property type="entry name" value="MetalloPept_cat_dom_sf"/>
</dbReference>
<dbReference type="STRING" id="1081109.A0A168ETB7"/>
<dbReference type="Gene3D" id="3.40.390.10">
    <property type="entry name" value="Collagenase (Catalytic Domain)"/>
    <property type="match status" value="1"/>
</dbReference>
<evidence type="ECO:0000256" key="6">
    <source>
        <dbReference type="ARBA" id="ARBA00022801"/>
    </source>
</evidence>
<keyword evidence="4" id="KW-0479">Metal-binding</keyword>
<comment type="caution">
    <text evidence="12">The sequence shown here is derived from an EMBL/GenBank/DDBJ whole genome shotgun (WGS) entry which is preliminary data.</text>
</comment>
<evidence type="ECO:0000313" key="13">
    <source>
        <dbReference type="Proteomes" id="UP000078544"/>
    </source>
</evidence>
<organism evidence="12 13">
    <name type="scientific">Moelleriella libera RCEF 2490</name>
    <dbReference type="NCBI Taxonomy" id="1081109"/>
    <lineage>
        <taxon>Eukaryota</taxon>
        <taxon>Fungi</taxon>
        <taxon>Dikarya</taxon>
        <taxon>Ascomycota</taxon>
        <taxon>Pezizomycotina</taxon>
        <taxon>Sordariomycetes</taxon>
        <taxon>Hypocreomycetidae</taxon>
        <taxon>Hypocreales</taxon>
        <taxon>Clavicipitaceae</taxon>
        <taxon>Moelleriella</taxon>
    </lineage>
</organism>
<evidence type="ECO:0000256" key="4">
    <source>
        <dbReference type="ARBA" id="ARBA00022723"/>
    </source>
</evidence>
<keyword evidence="7" id="KW-0862">Zinc</keyword>
<evidence type="ECO:0000256" key="7">
    <source>
        <dbReference type="ARBA" id="ARBA00022833"/>
    </source>
</evidence>
<evidence type="ECO:0000256" key="9">
    <source>
        <dbReference type="ARBA" id="ARBA00023157"/>
    </source>
</evidence>
<evidence type="ECO:0000256" key="5">
    <source>
        <dbReference type="ARBA" id="ARBA00022729"/>
    </source>
</evidence>
<reference evidence="12 13" key="1">
    <citation type="journal article" date="2016" name="Genome Biol. Evol.">
        <title>Divergent and convergent evolution of fungal pathogenicity.</title>
        <authorList>
            <person name="Shang Y."/>
            <person name="Xiao G."/>
            <person name="Zheng P."/>
            <person name="Cen K."/>
            <person name="Zhan S."/>
            <person name="Wang C."/>
        </authorList>
    </citation>
    <scope>NUCLEOTIDE SEQUENCE [LARGE SCALE GENOMIC DNA]</scope>
    <source>
        <strain evidence="12 13">RCEF 2490</strain>
    </source>
</reference>
<protein>
    <submittedName>
        <fullName evidence="12">Peptidase M43, pregnancy-associated plasma-A</fullName>
    </submittedName>
</protein>
<dbReference type="PANTHER" id="PTHR47466">
    <property type="match status" value="1"/>
</dbReference>
<keyword evidence="3" id="KW-0645">Protease</keyword>
<dbReference type="GO" id="GO:0008237">
    <property type="term" value="F:metallopeptidase activity"/>
    <property type="evidence" value="ECO:0007669"/>
    <property type="project" value="UniProtKB-KW"/>
</dbReference>
<keyword evidence="8" id="KW-0482">Metalloprotease</keyword>
<name>A0A168ETB7_9HYPO</name>
<evidence type="ECO:0000256" key="3">
    <source>
        <dbReference type="ARBA" id="ARBA00022670"/>
    </source>
</evidence>
<keyword evidence="9" id="KW-1015">Disulfide bond</keyword>
<evidence type="ECO:0000256" key="8">
    <source>
        <dbReference type="ARBA" id="ARBA00023049"/>
    </source>
</evidence>
<proteinExistence type="inferred from homology"/>
<keyword evidence="13" id="KW-1185">Reference proteome</keyword>
<comment type="function">
    <text evidence="1">Secreted metalloproteinase that allows assimilation of proteinaceous substrates.</text>
</comment>